<feature type="transmembrane region" description="Helical" evidence="1">
    <location>
        <begin position="65"/>
        <end position="83"/>
    </location>
</feature>
<reference evidence="2 3" key="1">
    <citation type="journal article" date="2014" name="Genome Announc.">
        <title>Draft Genome Sequence of Lutibaculum baratangense Strain AMV1T, Isolated from a Mud Volcano in Andamans, India.</title>
        <authorList>
            <person name="Singh A."/>
            <person name="Sreenivas A."/>
            <person name="Sathyanarayana Reddy G."/>
            <person name="Pinnaka A.K."/>
            <person name="Shivaji S."/>
        </authorList>
    </citation>
    <scope>NUCLEOTIDE SEQUENCE [LARGE SCALE GENOMIC DNA]</scope>
    <source>
        <strain evidence="2 3">AMV1</strain>
    </source>
</reference>
<dbReference type="RefSeq" id="WP_023430663.1">
    <property type="nucleotide sequence ID" value="NZ_AWXZ01000013.1"/>
</dbReference>
<dbReference type="Proteomes" id="UP000017819">
    <property type="component" value="Unassembled WGS sequence"/>
</dbReference>
<evidence type="ECO:0000313" key="3">
    <source>
        <dbReference type="Proteomes" id="UP000017819"/>
    </source>
</evidence>
<dbReference type="InterPro" id="IPR034122">
    <property type="entry name" value="Retropepsin-like_bacterial"/>
</dbReference>
<evidence type="ECO:0008006" key="4">
    <source>
        <dbReference type="Google" id="ProtNLM"/>
    </source>
</evidence>
<name>V4RUH8_9HYPH</name>
<dbReference type="Gene3D" id="2.40.70.10">
    <property type="entry name" value="Acid Proteases"/>
    <property type="match status" value="1"/>
</dbReference>
<dbReference type="AlphaFoldDB" id="V4RUH8"/>
<gene>
    <name evidence="2" type="ORF">N177_0514</name>
</gene>
<dbReference type="GO" id="GO:0004190">
    <property type="term" value="F:aspartic-type endopeptidase activity"/>
    <property type="evidence" value="ECO:0007669"/>
    <property type="project" value="InterPro"/>
</dbReference>
<accession>V4RUH8</accession>
<keyword evidence="1" id="KW-0472">Membrane</keyword>
<dbReference type="eggNOG" id="COG3577">
    <property type="taxonomic scope" value="Bacteria"/>
</dbReference>
<dbReference type="CDD" id="cd05483">
    <property type="entry name" value="retropepsin_like_bacteria"/>
    <property type="match status" value="1"/>
</dbReference>
<dbReference type="EMBL" id="AWXZ01000013">
    <property type="protein sequence ID" value="ESR26730.1"/>
    <property type="molecule type" value="Genomic_DNA"/>
</dbReference>
<dbReference type="Pfam" id="PF13975">
    <property type="entry name" value="gag-asp_proteas"/>
    <property type="match status" value="1"/>
</dbReference>
<dbReference type="SUPFAM" id="SSF50630">
    <property type="entry name" value="Acid proteases"/>
    <property type="match status" value="1"/>
</dbReference>
<comment type="caution">
    <text evidence="2">The sequence shown here is derived from an EMBL/GenBank/DDBJ whole genome shotgun (WGS) entry which is preliminary data.</text>
</comment>
<dbReference type="NCBIfam" id="TIGR02281">
    <property type="entry name" value="clan_AA_DTGA"/>
    <property type="match status" value="1"/>
</dbReference>
<protein>
    <recommendedName>
        <fullName evidence="4">TIGR02281 family clan AA aspartic protease</fullName>
    </recommendedName>
</protein>
<proteinExistence type="predicted"/>
<evidence type="ECO:0000256" key="1">
    <source>
        <dbReference type="SAM" id="Phobius"/>
    </source>
</evidence>
<feature type="transmembrane region" description="Helical" evidence="1">
    <location>
        <begin position="37"/>
        <end position="58"/>
    </location>
</feature>
<dbReference type="STRING" id="631454.N177_0514"/>
<sequence length="237" mass="24804">MRAGLALSGVGVLVLAGLILANSDPSQDILGLDQERFAAAAALGALLLVIGGGFLASFIERPGAALRAIVLWSVFGFTLMGLYTHRVELAEIAQRTIGGVVPGLPVVSQTGDLTEITLNRGLDRHFMARASVNGANTVFMVDTGASRVTLTANTARAADLPIDRLNFSTPVRTANGMALVAPATIASLEIGPAVFRDVAAFVAPEGTLDFDLLGVSALDRLDSYEVRGDQMVLRVHH</sequence>
<keyword evidence="3" id="KW-1185">Reference proteome</keyword>
<dbReference type="PROSITE" id="PS00141">
    <property type="entry name" value="ASP_PROTEASE"/>
    <property type="match status" value="1"/>
</dbReference>
<dbReference type="InterPro" id="IPR021109">
    <property type="entry name" value="Peptidase_aspartic_dom_sf"/>
</dbReference>
<dbReference type="GO" id="GO:0006508">
    <property type="term" value="P:proteolysis"/>
    <property type="evidence" value="ECO:0007669"/>
    <property type="project" value="InterPro"/>
</dbReference>
<dbReference type="OrthoDB" id="7595324at2"/>
<evidence type="ECO:0000313" key="2">
    <source>
        <dbReference type="EMBL" id="ESR26730.1"/>
    </source>
</evidence>
<keyword evidence="1" id="KW-1133">Transmembrane helix</keyword>
<keyword evidence="1" id="KW-0812">Transmembrane</keyword>
<dbReference type="InterPro" id="IPR001969">
    <property type="entry name" value="Aspartic_peptidase_AS"/>
</dbReference>
<dbReference type="InterPro" id="IPR011969">
    <property type="entry name" value="Clan_AA_Asp_peptidase_C"/>
</dbReference>
<organism evidence="2 3">
    <name type="scientific">Lutibaculum baratangense AMV1</name>
    <dbReference type="NCBI Taxonomy" id="631454"/>
    <lineage>
        <taxon>Bacteria</taxon>
        <taxon>Pseudomonadati</taxon>
        <taxon>Pseudomonadota</taxon>
        <taxon>Alphaproteobacteria</taxon>
        <taxon>Hyphomicrobiales</taxon>
        <taxon>Tepidamorphaceae</taxon>
        <taxon>Lutibaculum</taxon>
    </lineage>
</organism>